<dbReference type="AlphaFoldDB" id="A0A0B6ZLJ2"/>
<evidence type="ECO:0000313" key="1">
    <source>
        <dbReference type="EMBL" id="CEK69484.1"/>
    </source>
</evidence>
<organism evidence="1">
    <name type="scientific">Arion vulgaris</name>
    <dbReference type="NCBI Taxonomy" id="1028688"/>
    <lineage>
        <taxon>Eukaryota</taxon>
        <taxon>Metazoa</taxon>
        <taxon>Spiralia</taxon>
        <taxon>Lophotrochozoa</taxon>
        <taxon>Mollusca</taxon>
        <taxon>Gastropoda</taxon>
        <taxon>Heterobranchia</taxon>
        <taxon>Euthyneura</taxon>
        <taxon>Panpulmonata</taxon>
        <taxon>Eupulmonata</taxon>
        <taxon>Stylommatophora</taxon>
        <taxon>Helicina</taxon>
        <taxon>Arionoidea</taxon>
        <taxon>Arionidae</taxon>
        <taxon>Arion</taxon>
    </lineage>
</organism>
<reference evidence="1" key="1">
    <citation type="submission" date="2014-12" db="EMBL/GenBank/DDBJ databases">
        <title>Insight into the proteome of Arion vulgaris.</title>
        <authorList>
            <person name="Aradska J."/>
            <person name="Bulat T."/>
            <person name="Smidak R."/>
            <person name="Sarate P."/>
            <person name="Gangsoo J."/>
            <person name="Sialana F."/>
            <person name="Bilban M."/>
            <person name="Lubec G."/>
        </authorList>
    </citation>
    <scope>NUCLEOTIDE SEQUENCE</scope>
    <source>
        <tissue evidence="1">Skin</tissue>
    </source>
</reference>
<proteinExistence type="predicted"/>
<dbReference type="EMBL" id="HACG01022619">
    <property type="protein sequence ID" value="CEK69484.1"/>
    <property type="molecule type" value="Transcribed_RNA"/>
</dbReference>
<gene>
    <name evidence="1" type="primary">ORF70363</name>
</gene>
<sequence length="119" mass="13869">MNFLVKEVKFHIILYNVSHTYIFILSLPHNLHTHNPSTSHIQHINNSSTTITQTTHKLPIACQQPAHTPHTTHTTHLPYITHTHPRNTHTLPTHTETHTTLTQPTQHTHSEIYMLYFHK</sequence>
<accession>A0A0B6ZLJ2</accession>
<name>A0A0B6ZLJ2_9EUPU</name>
<protein>
    <submittedName>
        <fullName evidence="1">Uncharacterized protein</fullName>
    </submittedName>
</protein>